<feature type="region of interest" description="Disordered" evidence="1">
    <location>
        <begin position="1"/>
        <end position="40"/>
    </location>
</feature>
<evidence type="ECO:0000313" key="2">
    <source>
        <dbReference type="EMBL" id="GHG43116.1"/>
    </source>
</evidence>
<name>A0A919C3Q3_9ACTN</name>
<gene>
    <name evidence="2" type="ORF">GCM10018980_19770</name>
</gene>
<dbReference type="EMBL" id="BNBF01000004">
    <property type="protein sequence ID" value="GHG43116.1"/>
    <property type="molecule type" value="Genomic_DNA"/>
</dbReference>
<keyword evidence="3" id="KW-1185">Reference proteome</keyword>
<protein>
    <submittedName>
        <fullName evidence="2">Uncharacterized protein</fullName>
    </submittedName>
</protein>
<feature type="compositionally biased region" description="Polar residues" evidence="1">
    <location>
        <begin position="22"/>
        <end position="34"/>
    </location>
</feature>
<evidence type="ECO:0000256" key="1">
    <source>
        <dbReference type="SAM" id="MobiDB-lite"/>
    </source>
</evidence>
<dbReference type="Proteomes" id="UP000619355">
    <property type="component" value="Unassembled WGS sequence"/>
</dbReference>
<organism evidence="2 3">
    <name type="scientific">Streptomyces capoamus</name>
    <dbReference type="NCBI Taxonomy" id="68183"/>
    <lineage>
        <taxon>Bacteria</taxon>
        <taxon>Bacillati</taxon>
        <taxon>Actinomycetota</taxon>
        <taxon>Actinomycetes</taxon>
        <taxon>Kitasatosporales</taxon>
        <taxon>Streptomycetaceae</taxon>
        <taxon>Streptomyces</taxon>
    </lineage>
</organism>
<accession>A0A919C3Q3</accession>
<dbReference type="AlphaFoldDB" id="A0A919C3Q3"/>
<evidence type="ECO:0000313" key="3">
    <source>
        <dbReference type="Proteomes" id="UP000619355"/>
    </source>
</evidence>
<reference evidence="3" key="1">
    <citation type="journal article" date="2019" name="Int. J. Syst. Evol. Microbiol.">
        <title>The Global Catalogue of Microorganisms (GCM) 10K type strain sequencing project: providing services to taxonomists for standard genome sequencing and annotation.</title>
        <authorList>
            <consortium name="The Broad Institute Genomics Platform"/>
            <consortium name="The Broad Institute Genome Sequencing Center for Infectious Disease"/>
            <person name="Wu L."/>
            <person name="Ma J."/>
        </authorList>
    </citation>
    <scope>NUCLEOTIDE SEQUENCE [LARGE SCALE GENOMIC DNA]</scope>
    <source>
        <strain evidence="3">JCM 4253</strain>
    </source>
</reference>
<comment type="caution">
    <text evidence="2">The sequence shown here is derived from an EMBL/GenBank/DDBJ whole genome shotgun (WGS) entry which is preliminary data.</text>
</comment>
<feature type="compositionally biased region" description="Polar residues" evidence="1">
    <location>
        <begin position="1"/>
        <end position="11"/>
    </location>
</feature>
<sequence>MFCAANHNSTARPHRKTDSTTRDNGLSPLSSSAPHDSERMPHHLIVLVLRGRETAGYLSGPARAASAGGPWRSA</sequence>
<proteinExistence type="predicted"/>